<dbReference type="Gene3D" id="1.20.1070.10">
    <property type="entry name" value="Rhodopsin 7-helix transmembrane proteins"/>
    <property type="match status" value="1"/>
</dbReference>
<evidence type="ECO:0000256" key="3">
    <source>
        <dbReference type="ARBA" id="ARBA00022692"/>
    </source>
</evidence>
<evidence type="ECO:0000256" key="10">
    <source>
        <dbReference type="SAM" id="MobiDB-lite"/>
    </source>
</evidence>
<organism evidence="14 15">
    <name type="scientific">Platysternon megacephalum</name>
    <name type="common">big-headed turtle</name>
    <dbReference type="NCBI Taxonomy" id="55544"/>
    <lineage>
        <taxon>Eukaryota</taxon>
        <taxon>Metazoa</taxon>
        <taxon>Chordata</taxon>
        <taxon>Craniata</taxon>
        <taxon>Vertebrata</taxon>
        <taxon>Euteleostomi</taxon>
        <taxon>Archelosauria</taxon>
        <taxon>Testudinata</taxon>
        <taxon>Testudines</taxon>
        <taxon>Cryptodira</taxon>
        <taxon>Durocryptodira</taxon>
        <taxon>Testudinoidea</taxon>
        <taxon>Platysternidae</taxon>
        <taxon>Platysternon</taxon>
    </lineage>
</organism>
<feature type="transmembrane region" description="Helical" evidence="11">
    <location>
        <begin position="321"/>
        <end position="340"/>
    </location>
</feature>
<sequence length="410" mass="43376">MLRMGTRFPLLLLLLLLASVPASRSRGCCGGSGAPRPAGAPREPPPEAGPGPAGGCCGSRRLKIGIICALGALVMVSNGAVIAVIASAVAGWSRSSRLTLLSLAAADAALALLVVPLNLYGSLARGAPPEPYCRAAAFVNSSVFGASLYSLAGVSLERYVAVFFPLRHARLLGRRRLALLLAAAWLGPALLLLPVALPGRAAVLRVRFSAAALLCEPDYGSNAAYAGLLAAAIFCPAAATVTFANLRLWQAARAQRRRGDGAGPPGKGAGLRRLRLLQLDAASRVLVPVVVAFYVCWAPCMATILYNAITKDRVHEWLEFVALWLPSGSGFLNCFVYFWTNRNFRHKFQKIGHKLCGPCSRAKWEQDVHRTVTISAAVERSSSQPALLPDRSCSGSSTSTLLPREAQTSL</sequence>
<evidence type="ECO:0000256" key="9">
    <source>
        <dbReference type="RuleBase" id="RU000688"/>
    </source>
</evidence>
<evidence type="ECO:0000256" key="8">
    <source>
        <dbReference type="ARBA" id="ARBA00023224"/>
    </source>
</evidence>
<evidence type="ECO:0000256" key="5">
    <source>
        <dbReference type="ARBA" id="ARBA00023040"/>
    </source>
</evidence>
<evidence type="ECO:0000256" key="11">
    <source>
        <dbReference type="SAM" id="Phobius"/>
    </source>
</evidence>
<feature type="region of interest" description="Disordered" evidence="10">
    <location>
        <begin position="383"/>
        <end position="410"/>
    </location>
</feature>
<comment type="caution">
    <text evidence="14">The sequence shown here is derived from an EMBL/GenBank/DDBJ whole genome shotgun (WGS) entry which is preliminary data.</text>
</comment>
<dbReference type="PRINTS" id="PR00237">
    <property type="entry name" value="GPCRRHODOPSN"/>
</dbReference>
<feature type="compositionally biased region" description="Polar residues" evidence="10">
    <location>
        <begin position="393"/>
        <end position="410"/>
    </location>
</feature>
<name>A0A4D9E080_9SAUR</name>
<keyword evidence="6 11" id="KW-0472">Membrane</keyword>
<keyword evidence="5 9" id="KW-0297">G-protein coupled receptor</keyword>
<dbReference type="PROSITE" id="PS50262">
    <property type="entry name" value="G_PROTEIN_RECEP_F1_2"/>
    <property type="match status" value="1"/>
</dbReference>
<keyword evidence="8 9" id="KW-0807">Transducer</keyword>
<keyword evidence="2" id="KW-1003">Cell membrane</keyword>
<comment type="similarity">
    <text evidence="9">Belongs to the G-protein coupled receptor 1 family.</text>
</comment>
<dbReference type="GO" id="GO:0016746">
    <property type="term" value="F:acyltransferase activity"/>
    <property type="evidence" value="ECO:0007669"/>
    <property type="project" value="UniProtKB-KW"/>
</dbReference>
<feature type="region of interest" description="Disordered" evidence="10">
    <location>
        <begin position="29"/>
        <end position="52"/>
    </location>
</feature>
<keyword evidence="3 9" id="KW-0812">Transmembrane</keyword>
<reference evidence="14 15" key="1">
    <citation type="submission" date="2019-04" db="EMBL/GenBank/DDBJ databases">
        <title>Draft genome of the big-headed turtle Platysternon megacephalum.</title>
        <authorList>
            <person name="Gong S."/>
        </authorList>
    </citation>
    <scope>NUCLEOTIDE SEQUENCE [LARGE SCALE GENOMIC DNA]</scope>
    <source>
        <strain evidence="14">DO16091913</strain>
        <tissue evidence="14">Muscle</tissue>
    </source>
</reference>
<evidence type="ECO:0000256" key="1">
    <source>
        <dbReference type="ARBA" id="ARBA00004651"/>
    </source>
</evidence>
<dbReference type="PANTHER" id="PTHR24249:SF387">
    <property type="entry name" value="HISTAMINE H2 RECEPTOR"/>
    <property type="match status" value="1"/>
</dbReference>
<dbReference type="AlphaFoldDB" id="A0A4D9E080"/>
<dbReference type="PROSITE" id="PS00237">
    <property type="entry name" value="G_PROTEIN_RECEP_F1_1"/>
    <property type="match status" value="1"/>
</dbReference>
<dbReference type="EMBL" id="QXTE01000151">
    <property type="protein sequence ID" value="TFK03906.1"/>
    <property type="molecule type" value="Genomic_DNA"/>
</dbReference>
<feature type="transmembrane region" description="Helical" evidence="11">
    <location>
        <begin position="137"/>
        <end position="156"/>
    </location>
</feature>
<dbReference type="InterPro" id="IPR017452">
    <property type="entry name" value="GPCR_Rhodpsn_7TM"/>
</dbReference>
<dbReference type="CDD" id="cd00637">
    <property type="entry name" value="7tm_classA_rhodopsin-like"/>
    <property type="match status" value="1"/>
</dbReference>
<reference evidence="14 15" key="2">
    <citation type="submission" date="2019-04" db="EMBL/GenBank/DDBJ databases">
        <title>The genome sequence of big-headed turtle.</title>
        <authorList>
            <person name="Gong S."/>
        </authorList>
    </citation>
    <scope>NUCLEOTIDE SEQUENCE [LARGE SCALE GENOMIC DNA]</scope>
    <source>
        <strain evidence="14">DO16091913</strain>
        <tissue evidence="14">Muscle</tissue>
    </source>
</reference>
<protein>
    <submittedName>
        <fullName evidence="14">Glycerol-3-phosphate acyltransferase 3</fullName>
    </submittedName>
</protein>
<evidence type="ECO:0000259" key="13">
    <source>
        <dbReference type="PROSITE" id="PS50262"/>
    </source>
</evidence>
<dbReference type="InterPro" id="IPR050569">
    <property type="entry name" value="TAAR"/>
</dbReference>
<gene>
    <name evidence="14" type="ORF">DR999_PMT13733</name>
</gene>
<keyword evidence="12" id="KW-0732">Signal</keyword>
<keyword evidence="7 9" id="KW-0675">Receptor</keyword>
<evidence type="ECO:0000256" key="12">
    <source>
        <dbReference type="SAM" id="SignalP"/>
    </source>
</evidence>
<feature type="signal peptide" evidence="12">
    <location>
        <begin position="1"/>
        <end position="25"/>
    </location>
</feature>
<evidence type="ECO:0000313" key="14">
    <source>
        <dbReference type="EMBL" id="TFK03906.1"/>
    </source>
</evidence>
<feature type="transmembrane region" description="Helical" evidence="11">
    <location>
        <begin position="223"/>
        <end position="248"/>
    </location>
</feature>
<dbReference type="GO" id="GO:0005886">
    <property type="term" value="C:plasma membrane"/>
    <property type="evidence" value="ECO:0007669"/>
    <property type="project" value="UniProtKB-SubCell"/>
</dbReference>
<evidence type="ECO:0000256" key="4">
    <source>
        <dbReference type="ARBA" id="ARBA00022989"/>
    </source>
</evidence>
<feature type="transmembrane region" description="Helical" evidence="11">
    <location>
        <begin position="98"/>
        <end position="117"/>
    </location>
</feature>
<dbReference type="OrthoDB" id="6376512at2759"/>
<dbReference type="GO" id="GO:0004930">
    <property type="term" value="F:G protein-coupled receptor activity"/>
    <property type="evidence" value="ECO:0007669"/>
    <property type="project" value="UniProtKB-KW"/>
</dbReference>
<comment type="subcellular location">
    <subcellularLocation>
        <location evidence="1">Cell membrane</location>
        <topology evidence="1">Multi-pass membrane protein</topology>
    </subcellularLocation>
</comment>
<dbReference type="Pfam" id="PF00001">
    <property type="entry name" value="7tm_1"/>
    <property type="match status" value="1"/>
</dbReference>
<proteinExistence type="inferred from homology"/>
<dbReference type="SUPFAM" id="SSF81321">
    <property type="entry name" value="Family A G protein-coupled receptor-like"/>
    <property type="match status" value="1"/>
</dbReference>
<feature type="domain" description="G-protein coupled receptors family 1 profile" evidence="13">
    <location>
        <begin position="77"/>
        <end position="337"/>
    </location>
</feature>
<evidence type="ECO:0000313" key="15">
    <source>
        <dbReference type="Proteomes" id="UP000297703"/>
    </source>
</evidence>
<evidence type="ECO:0000256" key="7">
    <source>
        <dbReference type="ARBA" id="ARBA00023170"/>
    </source>
</evidence>
<evidence type="ECO:0000256" key="2">
    <source>
        <dbReference type="ARBA" id="ARBA00022475"/>
    </source>
</evidence>
<feature type="transmembrane region" description="Helical" evidence="11">
    <location>
        <begin position="285"/>
        <end position="309"/>
    </location>
</feature>
<feature type="transmembrane region" description="Helical" evidence="11">
    <location>
        <begin position="177"/>
        <end position="197"/>
    </location>
</feature>
<keyword evidence="15" id="KW-1185">Reference proteome</keyword>
<keyword evidence="14" id="KW-0012">Acyltransferase</keyword>
<dbReference type="InterPro" id="IPR000276">
    <property type="entry name" value="GPCR_Rhodpsn"/>
</dbReference>
<accession>A0A4D9E080</accession>
<feature type="chain" id="PRO_5020039392" evidence="12">
    <location>
        <begin position="26"/>
        <end position="410"/>
    </location>
</feature>
<keyword evidence="4 11" id="KW-1133">Transmembrane helix</keyword>
<feature type="transmembrane region" description="Helical" evidence="11">
    <location>
        <begin position="64"/>
        <end position="86"/>
    </location>
</feature>
<dbReference type="Proteomes" id="UP000297703">
    <property type="component" value="Unassembled WGS sequence"/>
</dbReference>
<dbReference type="STRING" id="55544.A0A4D9E080"/>
<dbReference type="FunFam" id="1.20.1070.10:FF:000411">
    <property type="entry name" value="Zgc:162592"/>
    <property type="match status" value="1"/>
</dbReference>
<keyword evidence="14" id="KW-0808">Transferase</keyword>
<dbReference type="PANTHER" id="PTHR24249">
    <property type="entry name" value="HISTAMINE RECEPTOR-RELATED G-PROTEIN COUPLED RECEPTOR"/>
    <property type="match status" value="1"/>
</dbReference>
<evidence type="ECO:0000256" key="6">
    <source>
        <dbReference type="ARBA" id="ARBA00023136"/>
    </source>
</evidence>